<dbReference type="EMBL" id="MQUQ01000044">
    <property type="protein sequence ID" value="OLZ42902.1"/>
    <property type="molecule type" value="Genomic_DNA"/>
</dbReference>
<evidence type="ECO:0000313" key="2">
    <source>
        <dbReference type="EMBL" id="OLZ42902.1"/>
    </source>
</evidence>
<proteinExistence type="predicted"/>
<dbReference type="AlphaFoldDB" id="A0A1R0KD97"/>
<organism evidence="2 3">
    <name type="scientific">Amycolatopsis coloradensis</name>
    <dbReference type="NCBI Taxonomy" id="76021"/>
    <lineage>
        <taxon>Bacteria</taxon>
        <taxon>Bacillati</taxon>
        <taxon>Actinomycetota</taxon>
        <taxon>Actinomycetes</taxon>
        <taxon>Pseudonocardiales</taxon>
        <taxon>Pseudonocardiaceae</taxon>
        <taxon>Amycolatopsis</taxon>
    </lineage>
</organism>
<protein>
    <submittedName>
        <fullName evidence="2">Dinucleotide-utilizing protein</fullName>
    </submittedName>
</protein>
<sequence length="365" mass="39642">MRPRIKNEHRPVRFGDGWIRIGGKVFGIAAELRDPDGAVWALLEGLDGTRTVDQVALDLARRFPSCSVEEATAAVEKLVELGYVEDADEPACTALSARQRERHSNGRSLYRWIDLKRRSSSWDFQVRLAQARVVVVGVGGVGCTAALGLCMSGVGRLHCVDPDVIELSNLSRQILYTERDLGRLKVEVAVERLRAANSDIEVTGEPTRIGDVSSLRRLTVDCDVLVMVADEPSEIRDWANQACASTGTAWVYGGYHGPQVNLGIYRPGAGPCYECARLAERDLEAQRPPLETWPSAAGIPAHAANAVTAGVVGNLVAHAVMRLITDAPKLQLNCQYGFSLATMDHSFITSLAEPHSDCLACRTAV</sequence>
<dbReference type="Gene3D" id="3.40.50.720">
    <property type="entry name" value="NAD(P)-binding Rossmann-like Domain"/>
    <property type="match status" value="1"/>
</dbReference>
<accession>A0A1R0KD97</accession>
<dbReference type="OrthoDB" id="9204719at2"/>
<dbReference type="GO" id="GO:0004792">
    <property type="term" value="F:thiosulfate-cyanide sulfurtransferase activity"/>
    <property type="evidence" value="ECO:0007669"/>
    <property type="project" value="TreeGrafter"/>
</dbReference>
<name>A0A1R0KD97_9PSEU</name>
<dbReference type="InterPro" id="IPR035985">
    <property type="entry name" value="Ubiquitin-activating_enz"/>
</dbReference>
<dbReference type="RefSeq" id="WP_076168997.1">
    <property type="nucleotide sequence ID" value="NZ_JBEZVB010000088.1"/>
</dbReference>
<evidence type="ECO:0000313" key="3">
    <source>
        <dbReference type="Proteomes" id="UP000187486"/>
    </source>
</evidence>
<dbReference type="STRING" id="76021.BS329_41185"/>
<dbReference type="InterPro" id="IPR000594">
    <property type="entry name" value="ThiF_NAD_FAD-bd"/>
</dbReference>
<dbReference type="PANTHER" id="PTHR10953:SF102">
    <property type="entry name" value="ADENYLYLTRANSFERASE AND SULFURTRANSFERASE MOCS3"/>
    <property type="match status" value="1"/>
</dbReference>
<dbReference type="InterPro" id="IPR045886">
    <property type="entry name" value="ThiF/MoeB/HesA"/>
</dbReference>
<dbReference type="Pfam" id="PF00899">
    <property type="entry name" value="ThiF"/>
    <property type="match status" value="1"/>
</dbReference>
<dbReference type="SUPFAM" id="SSF69572">
    <property type="entry name" value="Activating enzymes of the ubiquitin-like proteins"/>
    <property type="match status" value="1"/>
</dbReference>
<evidence type="ECO:0000259" key="1">
    <source>
        <dbReference type="Pfam" id="PF00899"/>
    </source>
</evidence>
<comment type="caution">
    <text evidence="2">The sequence shown here is derived from an EMBL/GenBank/DDBJ whole genome shotgun (WGS) entry which is preliminary data.</text>
</comment>
<dbReference type="GO" id="GO:0005737">
    <property type="term" value="C:cytoplasm"/>
    <property type="evidence" value="ECO:0007669"/>
    <property type="project" value="TreeGrafter"/>
</dbReference>
<dbReference type="GO" id="GO:0016779">
    <property type="term" value="F:nucleotidyltransferase activity"/>
    <property type="evidence" value="ECO:0007669"/>
    <property type="project" value="TreeGrafter"/>
</dbReference>
<dbReference type="Proteomes" id="UP000187486">
    <property type="component" value="Unassembled WGS sequence"/>
</dbReference>
<dbReference type="PANTHER" id="PTHR10953">
    <property type="entry name" value="UBIQUITIN-ACTIVATING ENZYME E1"/>
    <property type="match status" value="1"/>
</dbReference>
<keyword evidence="3" id="KW-1185">Reference proteome</keyword>
<gene>
    <name evidence="2" type="ORF">BS329_41185</name>
</gene>
<reference evidence="2 3" key="1">
    <citation type="submission" date="2016-01" db="EMBL/GenBank/DDBJ databases">
        <title>Amycolatopsis coloradensis genome sequencing and assembly.</title>
        <authorList>
            <person name="Mayilraj S."/>
        </authorList>
    </citation>
    <scope>NUCLEOTIDE SEQUENCE [LARGE SCALE GENOMIC DNA]</scope>
    <source>
        <strain evidence="2 3">DSM 44225</strain>
    </source>
</reference>
<dbReference type="GO" id="GO:0008641">
    <property type="term" value="F:ubiquitin-like modifier activating enzyme activity"/>
    <property type="evidence" value="ECO:0007669"/>
    <property type="project" value="InterPro"/>
</dbReference>
<feature type="domain" description="THIF-type NAD/FAD binding fold" evidence="1">
    <location>
        <begin position="123"/>
        <end position="359"/>
    </location>
</feature>